<name>A0A9P0N873_SPOLI</name>
<evidence type="ECO:0000313" key="5">
    <source>
        <dbReference type="Proteomes" id="UP001153321"/>
    </source>
</evidence>
<protein>
    <submittedName>
        <fullName evidence="4">Uncharacterized protein</fullName>
    </submittedName>
</protein>
<accession>A0A9P0N873</accession>
<proteinExistence type="inferred from homology"/>
<dbReference type="PANTHER" id="PTHR28608">
    <property type="entry name" value="INTEGRATOR COMPLEX SUBUNIT 2"/>
    <property type="match status" value="1"/>
</dbReference>
<keyword evidence="5" id="KW-1185">Reference proteome</keyword>
<dbReference type="InterPro" id="IPR026236">
    <property type="entry name" value="Int2_metazoa"/>
</dbReference>
<organism evidence="4 5">
    <name type="scientific">Spodoptera littoralis</name>
    <name type="common">Egyptian cotton leafworm</name>
    <dbReference type="NCBI Taxonomy" id="7109"/>
    <lineage>
        <taxon>Eukaryota</taxon>
        <taxon>Metazoa</taxon>
        <taxon>Ecdysozoa</taxon>
        <taxon>Arthropoda</taxon>
        <taxon>Hexapoda</taxon>
        <taxon>Insecta</taxon>
        <taxon>Pterygota</taxon>
        <taxon>Neoptera</taxon>
        <taxon>Endopterygota</taxon>
        <taxon>Lepidoptera</taxon>
        <taxon>Glossata</taxon>
        <taxon>Ditrysia</taxon>
        <taxon>Noctuoidea</taxon>
        <taxon>Noctuidae</taxon>
        <taxon>Amphipyrinae</taxon>
        <taxon>Spodoptera</taxon>
    </lineage>
</organism>
<dbReference type="PANTHER" id="PTHR28608:SF1">
    <property type="entry name" value="INTEGRATOR COMPLEX SUBUNIT 2"/>
    <property type="match status" value="1"/>
</dbReference>
<dbReference type="GO" id="GO:0034472">
    <property type="term" value="P:snRNA 3'-end processing"/>
    <property type="evidence" value="ECO:0007669"/>
    <property type="project" value="TreeGrafter"/>
</dbReference>
<dbReference type="Pfam" id="PF14750">
    <property type="entry name" value="INTS2"/>
    <property type="match status" value="2"/>
</dbReference>
<comment type="subcellular location">
    <subcellularLocation>
        <location evidence="1">Nucleus</location>
    </subcellularLocation>
</comment>
<comment type="similarity">
    <text evidence="2">Belongs to the Integrator subunit 2 family.</text>
</comment>
<reference evidence="4" key="1">
    <citation type="submission" date="2022-02" db="EMBL/GenBank/DDBJ databases">
        <authorList>
            <person name="King R."/>
        </authorList>
    </citation>
    <scope>NUCLEOTIDE SEQUENCE</scope>
</reference>
<gene>
    <name evidence="4" type="ORF">SPLIT_LOCUS10343</name>
</gene>
<dbReference type="PRINTS" id="PR02105">
    <property type="entry name" value="INTSUBUNIT2"/>
</dbReference>
<evidence type="ECO:0000256" key="1">
    <source>
        <dbReference type="ARBA" id="ARBA00004123"/>
    </source>
</evidence>
<sequence>MDIKFMKPIQPKVFKAIKDLDIEALKNFTQDEMRPIIPCLVRMTLIAPLDTTRACGEAKKDVLTLLAGIDLVNFIVSLLSIEFNALESDLKKEQQMRLKNGSQCTETFLIQSINNGITSDFEQSDSPRKVRLVLSELLLMQAQLAEYNQNKNSNVECGVKPSELFDNDVYLEEVTDVINISLAELPNLLNVIDIVEVLLYVNKGPIIISWVLANMPDSVQEVAESLVMNADRSEEGGIRAKTLTTLCAACPHLAAAVRSKAASASRLPSLVITLTLTHHHDDLTSNCFLYVWASTWIGPNNKSWFATFLRNSHKRGKGDGHAALTKLRQELLNRLKDATAGVEASALLRLYCALRGIAGIKFQDDEVAGLLRLVTQKPPPTPAGVRFVSLSLCMILACPSLMAAPDHEKKAIEWVQWLVKEEAYFESNSGVTASFGEMLLLIAIHFHSGQLTAVGELVCATLGMRVPVRPNGLARIKQAFTQEIFTEQVVTAHAVKVPVTANLNSNIPGSKRPDELRWFIQSLTRLLATHFPQLSLVDDWMDDQVFGDSNRHQVDINLSETAINDAFQTIEENPYKTGKILKAMLNKNPTDIWPYAETFVKYFKSVLGDEVPRHIQELYHEVWLRLNTVLPRCLWIMTINALLDINGGVKNVTITQENVLVDPLQVLRCDIRVFRCGPILKIILRILEASLAASRSQLSRHLLDKPLLEKSGQLNSDAEREELKNALVAAQESAALQILLEACLETAEDEAKPELMWSLREYALPKAMSIARLCVNTLSTLLSVLPSDLRLELFQPVLKSLVRICTAFPSLLEDITSLLLQLGRICESQASLGHCWNDTSILGEGAYVPSDVQPDTKVLVAEVLCRDIKVTMSEIVEKALLNDKLY</sequence>
<evidence type="ECO:0000256" key="3">
    <source>
        <dbReference type="ARBA" id="ARBA00023242"/>
    </source>
</evidence>
<dbReference type="Proteomes" id="UP001153321">
    <property type="component" value="Chromosome 5"/>
</dbReference>
<evidence type="ECO:0000313" key="4">
    <source>
        <dbReference type="EMBL" id="CAH1644990.1"/>
    </source>
</evidence>
<dbReference type="EMBL" id="LR824536">
    <property type="protein sequence ID" value="CAH1644990.1"/>
    <property type="molecule type" value="Genomic_DNA"/>
</dbReference>
<evidence type="ECO:0000256" key="2">
    <source>
        <dbReference type="ARBA" id="ARBA00006705"/>
    </source>
</evidence>
<dbReference type="AlphaFoldDB" id="A0A9P0N873"/>
<dbReference type="GO" id="GO:0032039">
    <property type="term" value="C:integrator complex"/>
    <property type="evidence" value="ECO:0007669"/>
    <property type="project" value="InterPro"/>
</dbReference>
<keyword evidence="3" id="KW-0539">Nucleus</keyword>
<dbReference type="InterPro" id="IPR029321">
    <property type="entry name" value="INTS2"/>
</dbReference>